<organism evidence="3 4">
    <name type="scientific">Paenibacillus nanensis</name>
    <dbReference type="NCBI Taxonomy" id="393251"/>
    <lineage>
        <taxon>Bacteria</taxon>
        <taxon>Bacillati</taxon>
        <taxon>Bacillota</taxon>
        <taxon>Bacilli</taxon>
        <taxon>Bacillales</taxon>
        <taxon>Paenibacillaceae</taxon>
        <taxon>Paenibacillus</taxon>
    </lineage>
</organism>
<feature type="domain" description="CAAX prenyl protease 2/Lysostaphin resistance protein A-like" evidence="2">
    <location>
        <begin position="97"/>
        <end position="189"/>
    </location>
</feature>
<dbReference type="EMBL" id="QXQA01000001">
    <property type="protein sequence ID" value="RIX60064.1"/>
    <property type="molecule type" value="Genomic_DNA"/>
</dbReference>
<keyword evidence="3" id="KW-0645">Protease</keyword>
<dbReference type="AlphaFoldDB" id="A0A3A1VID1"/>
<feature type="transmembrane region" description="Helical" evidence="1">
    <location>
        <begin position="151"/>
        <end position="170"/>
    </location>
</feature>
<dbReference type="InterPro" id="IPR003675">
    <property type="entry name" value="Rce1/LyrA-like_dom"/>
</dbReference>
<feature type="transmembrane region" description="Helical" evidence="1">
    <location>
        <begin position="177"/>
        <end position="195"/>
    </location>
</feature>
<dbReference type="Proteomes" id="UP000266482">
    <property type="component" value="Unassembled WGS sequence"/>
</dbReference>
<evidence type="ECO:0000313" key="3">
    <source>
        <dbReference type="EMBL" id="RIX60064.1"/>
    </source>
</evidence>
<keyword evidence="1" id="KW-0812">Transmembrane</keyword>
<reference evidence="3 4" key="1">
    <citation type="submission" date="2018-09" db="EMBL/GenBank/DDBJ databases">
        <title>Paenibacillus aracenensis nov. sp. isolated from a cave in southern Spain.</title>
        <authorList>
            <person name="Jurado V."/>
            <person name="Gutierrez-Patricio S."/>
            <person name="Gonzalez-Pimentel J.L."/>
            <person name="Miller A.Z."/>
            <person name="Laiz L."/>
            <person name="Saiz-Jimenez C."/>
        </authorList>
    </citation>
    <scope>NUCLEOTIDE SEQUENCE [LARGE SCALE GENOMIC DNA]</scope>
    <source>
        <strain evidence="3 4">DSM 22867</strain>
    </source>
</reference>
<comment type="caution">
    <text evidence="3">The sequence shown here is derived from an EMBL/GenBank/DDBJ whole genome shotgun (WGS) entry which is preliminary data.</text>
</comment>
<feature type="transmembrane region" description="Helical" evidence="1">
    <location>
        <begin position="18"/>
        <end position="37"/>
    </location>
</feature>
<dbReference type="GO" id="GO:0004175">
    <property type="term" value="F:endopeptidase activity"/>
    <property type="evidence" value="ECO:0007669"/>
    <property type="project" value="UniProtKB-ARBA"/>
</dbReference>
<gene>
    <name evidence="3" type="ORF">D3P08_00265</name>
</gene>
<keyword evidence="1" id="KW-1133">Transmembrane helix</keyword>
<sequence length="251" mass="28251">MSPWIGERLFAREGEFTWIWWGGAFIAASIILLLVKWANRRGLSEVYVELKGWRKRTIIYLFLLGLVSYGAVFAIRLGLGGIQFIGMPPFMQVGAAIAECILMTFYIALTEEVIFRGFVLSNLLRKYSAATAVAGSLVLFILFHLPKWESLVTSPYLFHLAASGFLFSIVCIRSKTLWHSIALHWGWNMGAFMLIEHTDTVVWTEQPSSFGWSNVAGWASVFVNLILICLVFKLYKTARRSGSSLISHPSS</sequence>
<dbReference type="PANTHER" id="PTHR39430">
    <property type="entry name" value="MEMBRANE-ASSOCIATED PROTEASE-RELATED"/>
    <property type="match status" value="1"/>
</dbReference>
<keyword evidence="1" id="KW-0472">Membrane</keyword>
<keyword evidence="4" id="KW-1185">Reference proteome</keyword>
<dbReference type="Pfam" id="PF02517">
    <property type="entry name" value="Rce1-like"/>
    <property type="match status" value="1"/>
</dbReference>
<feature type="transmembrane region" description="Helical" evidence="1">
    <location>
        <begin position="91"/>
        <end position="115"/>
    </location>
</feature>
<dbReference type="GO" id="GO:0008237">
    <property type="term" value="F:metallopeptidase activity"/>
    <property type="evidence" value="ECO:0007669"/>
    <property type="project" value="UniProtKB-KW"/>
</dbReference>
<dbReference type="GO" id="GO:0080120">
    <property type="term" value="P:CAAX-box protein maturation"/>
    <property type="evidence" value="ECO:0007669"/>
    <property type="project" value="UniProtKB-ARBA"/>
</dbReference>
<name>A0A3A1VID1_9BACL</name>
<dbReference type="PANTHER" id="PTHR39430:SF1">
    <property type="entry name" value="PROTEASE"/>
    <property type="match status" value="1"/>
</dbReference>
<feature type="transmembrane region" description="Helical" evidence="1">
    <location>
        <begin position="127"/>
        <end position="145"/>
    </location>
</feature>
<evidence type="ECO:0000256" key="1">
    <source>
        <dbReference type="SAM" id="Phobius"/>
    </source>
</evidence>
<protein>
    <submittedName>
        <fullName evidence="3">CPBP family intramembrane metalloprotease</fullName>
    </submittedName>
</protein>
<keyword evidence="3" id="KW-0378">Hydrolase</keyword>
<evidence type="ECO:0000259" key="2">
    <source>
        <dbReference type="Pfam" id="PF02517"/>
    </source>
</evidence>
<keyword evidence="3" id="KW-0482">Metalloprotease</keyword>
<feature type="transmembrane region" description="Helical" evidence="1">
    <location>
        <begin position="58"/>
        <end position="79"/>
    </location>
</feature>
<feature type="transmembrane region" description="Helical" evidence="1">
    <location>
        <begin position="215"/>
        <end position="235"/>
    </location>
</feature>
<accession>A0A3A1VID1</accession>
<evidence type="ECO:0000313" key="4">
    <source>
        <dbReference type="Proteomes" id="UP000266482"/>
    </source>
</evidence>
<proteinExistence type="predicted"/>
<dbReference type="GO" id="GO:0006508">
    <property type="term" value="P:proteolysis"/>
    <property type="evidence" value="ECO:0007669"/>
    <property type="project" value="UniProtKB-KW"/>
</dbReference>